<proteinExistence type="predicted"/>
<dbReference type="OrthoDB" id="9974378at2759"/>
<dbReference type="Proteomes" id="UP000024635">
    <property type="component" value="Unassembled WGS sequence"/>
</dbReference>
<sequence length="170" mass="19587">MVHKSGETPGDGSNGVIRVCRRSKVGERLKSEEWPTWCGKCAILCERSEHHRKPGNPALAGRTGCTKFAERAKKIANEHIKENGKELIVIRRFEIEDKVPVPRTHTALKKLIQSRLAFEFHHKLFPAGHTIEALWEWFRRSDANRDPYVWEIPYKECDISDRITIMALST</sequence>
<name>A0A016T0F5_9BILA</name>
<keyword evidence="2" id="KW-1185">Reference proteome</keyword>
<dbReference type="PANTHER" id="PTHR47411">
    <property type="entry name" value="B3GNT1, BETA-1,3-N-ACETYLGUCOSAMINYLTRANSFERASE 1, HOMOLOG"/>
    <property type="match status" value="1"/>
</dbReference>
<reference evidence="2" key="1">
    <citation type="journal article" date="2015" name="Nat. Genet.">
        <title>The genome and transcriptome of the zoonotic hookworm Ancylostoma ceylanicum identify infection-specific gene families.</title>
        <authorList>
            <person name="Schwarz E.M."/>
            <person name="Hu Y."/>
            <person name="Antoshechkin I."/>
            <person name="Miller M.M."/>
            <person name="Sternberg P.W."/>
            <person name="Aroian R.V."/>
        </authorList>
    </citation>
    <scope>NUCLEOTIDE SEQUENCE</scope>
    <source>
        <strain evidence="2">HY135</strain>
    </source>
</reference>
<evidence type="ECO:0000313" key="2">
    <source>
        <dbReference type="Proteomes" id="UP000024635"/>
    </source>
</evidence>
<evidence type="ECO:0000313" key="1">
    <source>
        <dbReference type="EMBL" id="EYB96182.1"/>
    </source>
</evidence>
<dbReference type="AlphaFoldDB" id="A0A016T0F5"/>
<comment type="caution">
    <text evidence="1">The sequence shown here is derived from an EMBL/GenBank/DDBJ whole genome shotgun (WGS) entry which is preliminary data.</text>
</comment>
<dbReference type="EMBL" id="JARK01001488">
    <property type="protein sequence ID" value="EYB96182.1"/>
    <property type="molecule type" value="Genomic_DNA"/>
</dbReference>
<protein>
    <submittedName>
        <fullName evidence="1">Uncharacterized protein</fullName>
    </submittedName>
</protein>
<dbReference type="PANTHER" id="PTHR47411:SF3">
    <property type="entry name" value="I-BETA-1,3-N-ACETYLGLUCOSAMINYLTRANSFERASE"/>
    <property type="match status" value="1"/>
</dbReference>
<accession>A0A016T0F5</accession>
<dbReference type="Pfam" id="PF13896">
    <property type="entry name" value="Glyco_transf_49"/>
    <property type="match status" value="1"/>
</dbReference>
<gene>
    <name evidence="1" type="primary">Acey_s0152.g2855</name>
    <name evidence="1" type="ORF">Y032_0152g2855</name>
</gene>
<organism evidence="1 2">
    <name type="scientific">Ancylostoma ceylanicum</name>
    <dbReference type="NCBI Taxonomy" id="53326"/>
    <lineage>
        <taxon>Eukaryota</taxon>
        <taxon>Metazoa</taxon>
        <taxon>Ecdysozoa</taxon>
        <taxon>Nematoda</taxon>
        <taxon>Chromadorea</taxon>
        <taxon>Rhabditida</taxon>
        <taxon>Rhabditina</taxon>
        <taxon>Rhabditomorpha</taxon>
        <taxon>Strongyloidea</taxon>
        <taxon>Ancylostomatidae</taxon>
        <taxon>Ancylostomatinae</taxon>
        <taxon>Ancylostoma</taxon>
    </lineage>
</organism>